<evidence type="ECO:0000313" key="2">
    <source>
        <dbReference type="Proteomes" id="UP000216797"/>
    </source>
</evidence>
<protein>
    <submittedName>
        <fullName evidence="1">Uncharacterized protein</fullName>
    </submittedName>
</protein>
<evidence type="ECO:0000313" key="1">
    <source>
        <dbReference type="EMBL" id="PAB00760.1"/>
    </source>
</evidence>
<dbReference type="Proteomes" id="UP000216797">
    <property type="component" value="Unassembled WGS sequence"/>
</dbReference>
<sequence>MKREIQLYQNKWQPNFNFEKLDCDFDFYQINCEMKNKEFYQKFVKIGATFSEISNSYRGSYEEQSFVMTKKGAFNSERLDALCHFFAPIEVQIKKIASKSVNVPSDGFKQIIDYRPLLALQLGLLPLYSKRHGMTQIDGNCYFFMPKKNKKWHYKNRIIGLGIILENDGRFRTSAKTFALLNEDNRKNARQFFRWDEETSCLKQVTQIKEQNQPYYTDCAVAHTAAQVNYLDLRSQTHFSQTRMGILDLFMQEIKTHFSQYVTLELVTMADIEYFRAKYVKKDHTKEYIDYFAGKTIYLVDQIKTATSQVFMQKLYDAVTNFPDFAQINFQKTATVENGYNVVLIHNQEFYHSEKAKEKEQEDPYLFMKQGKIIQHITLEDFNYADDEGKFIRGPIYKLFQELILKDVNDKGQLNELTLLNYFKQQRGCDFAMYFEEEKDKYGLCWLKIDKTGKLTYQYFSPESFQTEPILKKLERLRKKRKNTSRNPKQVAGFIIKNDDQIAMICETQMSTISDFNYIKQVLEDTKRKEDSIRLGNLQKVVGDFLQQNPNHPKIQQGYEFLNQLTKLLKDNETATIGEIKGDYTLRGNPAIFKDINETVHEKLGYYIWPPLRTKEYEEMYGNLLDINLFCDEQKRKYYFVGIPKHQIKQAPIARTTRIRELVFPDTQSEFRFKEIQALFDIDIVKNGTLTVYPMPFKLMREYLKNEQRKGRQRSKI</sequence>
<dbReference type="EMBL" id="LHUG01000005">
    <property type="protein sequence ID" value="PAB00760.1"/>
    <property type="molecule type" value="Genomic_DNA"/>
</dbReference>
<keyword evidence="2" id="KW-1185">Reference proteome</keyword>
<dbReference type="RefSeq" id="WP_095006400.1">
    <property type="nucleotide sequence ID" value="NZ_LHUG01000005.1"/>
</dbReference>
<accession>A0A267HT97</accession>
<dbReference type="AlphaFoldDB" id="A0A267HT97"/>
<organism evidence="1 2">
    <name type="scientific">Enterococcus canintestini</name>
    <dbReference type="NCBI Taxonomy" id="317010"/>
    <lineage>
        <taxon>Bacteria</taxon>
        <taxon>Bacillati</taxon>
        <taxon>Bacillota</taxon>
        <taxon>Bacilli</taxon>
        <taxon>Lactobacillales</taxon>
        <taxon>Enterococcaceae</taxon>
        <taxon>Enterococcus</taxon>
    </lineage>
</organism>
<name>A0A267HT97_9ENTE</name>
<proteinExistence type="predicted"/>
<reference evidence="1 2" key="1">
    <citation type="submission" date="2015-08" db="EMBL/GenBank/DDBJ databases">
        <title>Enterococcus genome sequence.</title>
        <authorList>
            <person name="Acedo J.Z."/>
            <person name="Vederas J.C."/>
        </authorList>
    </citation>
    <scope>NUCLEOTIDE SEQUENCE [LARGE SCALE GENOMIC DNA]</scope>
    <source>
        <strain evidence="1 2">49</strain>
    </source>
</reference>
<comment type="caution">
    <text evidence="1">The sequence shown here is derived from an EMBL/GenBank/DDBJ whole genome shotgun (WGS) entry which is preliminary data.</text>
</comment>
<gene>
    <name evidence="1" type="ORF">AKL21_05760</name>
</gene>